<dbReference type="Proteomes" id="UP000019376">
    <property type="component" value="Unassembled WGS sequence"/>
</dbReference>
<reference evidence="1 2" key="1">
    <citation type="journal article" date="2013" name="PLoS ONE">
        <title>Genomic and secretomic analyses reveal unique features of the lignocellulolytic enzyme system of Penicillium decumbens.</title>
        <authorList>
            <person name="Liu G."/>
            <person name="Zhang L."/>
            <person name="Wei X."/>
            <person name="Zou G."/>
            <person name="Qin Y."/>
            <person name="Ma L."/>
            <person name="Li J."/>
            <person name="Zheng H."/>
            <person name="Wang S."/>
            <person name="Wang C."/>
            <person name="Xun L."/>
            <person name="Zhao G.-P."/>
            <person name="Zhou Z."/>
            <person name="Qu Y."/>
        </authorList>
    </citation>
    <scope>NUCLEOTIDE SEQUENCE [LARGE SCALE GENOMIC DNA]</scope>
    <source>
        <strain evidence="2">114-2 / CGMCC 5302</strain>
    </source>
</reference>
<sequence>MFVNIRFEPADAHLSDYYLLKALLWLIEHEQATLTEDREDKFVGNCLSFKIRASSEEEAYEKAIKLVRSWIRKYPENGLPFDRSDVFQVGLGLHVDMRV</sequence>
<accession>S7ZL54</accession>
<dbReference type="AlphaFoldDB" id="S7ZL54"/>
<keyword evidence="2" id="KW-1185">Reference proteome</keyword>
<dbReference type="HOGENOM" id="CLU_2321136_0_0_1"/>
<gene>
    <name evidence="1" type="ORF">PDE_04355</name>
</gene>
<protein>
    <submittedName>
        <fullName evidence="1">Uncharacterized protein</fullName>
    </submittedName>
</protein>
<organism evidence="1 2">
    <name type="scientific">Penicillium oxalicum (strain 114-2 / CGMCC 5302)</name>
    <name type="common">Penicillium decumbens</name>
    <dbReference type="NCBI Taxonomy" id="933388"/>
    <lineage>
        <taxon>Eukaryota</taxon>
        <taxon>Fungi</taxon>
        <taxon>Dikarya</taxon>
        <taxon>Ascomycota</taxon>
        <taxon>Pezizomycotina</taxon>
        <taxon>Eurotiomycetes</taxon>
        <taxon>Eurotiomycetidae</taxon>
        <taxon>Eurotiales</taxon>
        <taxon>Aspergillaceae</taxon>
        <taxon>Penicillium</taxon>
    </lineage>
</organism>
<evidence type="ECO:0000313" key="2">
    <source>
        <dbReference type="Proteomes" id="UP000019376"/>
    </source>
</evidence>
<name>S7ZL54_PENO1</name>
<dbReference type="OrthoDB" id="4346592at2759"/>
<evidence type="ECO:0000313" key="1">
    <source>
        <dbReference type="EMBL" id="EPS29406.1"/>
    </source>
</evidence>
<proteinExistence type="predicted"/>
<dbReference type="EMBL" id="KB644411">
    <property type="protein sequence ID" value="EPS29406.1"/>
    <property type="molecule type" value="Genomic_DNA"/>
</dbReference>